<gene>
    <name evidence="2" type="ORF">SAMN05421740_1196</name>
</gene>
<dbReference type="STRING" id="332977.SAMN05421740_1196"/>
<dbReference type="InterPro" id="IPR056077">
    <property type="entry name" value="DUF7660"/>
</dbReference>
<accession>A0A1H7UMV7</accession>
<feature type="domain" description="DUF7660" evidence="1">
    <location>
        <begin position="43"/>
        <end position="105"/>
    </location>
</feature>
<dbReference type="Proteomes" id="UP000198916">
    <property type="component" value="Unassembled WGS sequence"/>
</dbReference>
<reference evidence="3" key="1">
    <citation type="submission" date="2016-10" db="EMBL/GenBank/DDBJ databases">
        <authorList>
            <person name="Varghese N."/>
            <person name="Submissions S."/>
        </authorList>
    </citation>
    <scope>NUCLEOTIDE SEQUENCE [LARGE SCALE GENOMIC DNA]</scope>
    <source>
        <strain evidence="3">Jip14</strain>
    </source>
</reference>
<protein>
    <recommendedName>
        <fullName evidence="1">DUF7660 domain-containing protein</fullName>
    </recommendedName>
</protein>
<organism evidence="2 3">
    <name type="scientific">Parapedobacter koreensis</name>
    <dbReference type="NCBI Taxonomy" id="332977"/>
    <lineage>
        <taxon>Bacteria</taxon>
        <taxon>Pseudomonadati</taxon>
        <taxon>Bacteroidota</taxon>
        <taxon>Sphingobacteriia</taxon>
        <taxon>Sphingobacteriales</taxon>
        <taxon>Sphingobacteriaceae</taxon>
        <taxon>Parapedobacter</taxon>
    </lineage>
</organism>
<name>A0A1H7UMV7_9SPHI</name>
<evidence type="ECO:0000313" key="2">
    <source>
        <dbReference type="EMBL" id="SEL98293.1"/>
    </source>
</evidence>
<keyword evidence="3" id="KW-1185">Reference proteome</keyword>
<evidence type="ECO:0000259" key="1">
    <source>
        <dbReference type="Pfam" id="PF24693"/>
    </source>
</evidence>
<sequence>MQSLRLNFGSSVLKIKECQSRFVVATDKKKTMDILKQAETIESRKDFVEFMQQLFRDISDNPQDWHNDSLEQYIDGLWGYSISLEHDKPTWRLFAQMLLAARVYE</sequence>
<dbReference type="Pfam" id="PF24693">
    <property type="entry name" value="DUF7660"/>
    <property type="match status" value="1"/>
</dbReference>
<dbReference type="AlphaFoldDB" id="A0A1H7UMV7"/>
<dbReference type="EMBL" id="FNZR01000019">
    <property type="protein sequence ID" value="SEL98293.1"/>
    <property type="molecule type" value="Genomic_DNA"/>
</dbReference>
<proteinExistence type="predicted"/>
<evidence type="ECO:0000313" key="3">
    <source>
        <dbReference type="Proteomes" id="UP000198916"/>
    </source>
</evidence>